<organism evidence="4 6">
    <name type="scientific">Nesterenkonia jeotgali</name>
    <dbReference type="NCBI Taxonomy" id="317018"/>
    <lineage>
        <taxon>Bacteria</taxon>
        <taxon>Bacillati</taxon>
        <taxon>Actinomycetota</taxon>
        <taxon>Actinomycetes</taxon>
        <taxon>Micrococcales</taxon>
        <taxon>Micrococcaceae</taxon>
        <taxon>Nesterenkonia</taxon>
    </lineage>
</organism>
<dbReference type="OrthoDB" id="9792074at2"/>
<dbReference type="InterPro" id="IPR009045">
    <property type="entry name" value="Zn_M74/Hedgehog-like"/>
</dbReference>
<keyword evidence="5" id="KW-0378">Hydrolase</keyword>
<reference evidence="6" key="2">
    <citation type="submission" date="2015-12" db="EMBL/GenBank/DDBJ databases">
        <authorList>
            <person name="Nair G.R."/>
            <person name="Kaur G."/>
            <person name="Mayilraj S."/>
        </authorList>
    </citation>
    <scope>NUCLEOTIDE SEQUENCE [LARGE SCALE GENOMIC DNA]</scope>
    <source>
        <strain evidence="6">CD08_7</strain>
    </source>
</reference>
<name>A0A0W8ILF2_9MICC</name>
<accession>A0A0W8ILF2</accession>
<dbReference type="EC" id="3.4.16.4" evidence="5"/>
<dbReference type="Proteomes" id="UP000054023">
    <property type="component" value="Unassembled WGS sequence"/>
</dbReference>
<dbReference type="Proteomes" id="UP000546252">
    <property type="component" value="Unassembled WGS sequence"/>
</dbReference>
<evidence type="ECO:0000313" key="5">
    <source>
        <dbReference type="EMBL" id="MBA8922647.1"/>
    </source>
</evidence>
<dbReference type="PANTHER" id="PTHR34385:SF1">
    <property type="entry name" value="PEPTIDOGLYCAN L-ALANYL-D-GLUTAMATE ENDOPEPTIDASE CWLK"/>
    <property type="match status" value="1"/>
</dbReference>
<comment type="caution">
    <text evidence="4">The sequence shown here is derived from an EMBL/GenBank/DDBJ whole genome shotgun (WGS) entry which is preliminary data.</text>
</comment>
<sequence length="340" mass="36810">MPRARLTDQGRREFQEQADRRARIYRRRRALAAVLVIGVLLLIGYFVPRAFNAVATGLGAEQPLAEVRGDQLPQAPDPDAESDGASGAESDGASDAESDSASGLETDSDPTAEPAPESTPEPTPEPTPGRASEASWDPDSIHVLVNARNPLEPLSYAPEDLVVPEVRTTTQNQLLLREPAAEALAQLIEAANQDGEVLAMTSGYRSYEAQRSIYANRQAAVGTEETDELVARPGYSEHQTGLAADVISIENPECTQGHCFAETSEGRWVAENAAEHGFVIRYLEGAQEITGYEFEPWHLRYVGRETAEEVAAQGLTLEEYWDQPAAPDYDSAAPELPAAP</sequence>
<keyword evidence="2" id="KW-0812">Transmembrane</keyword>
<evidence type="ECO:0000256" key="1">
    <source>
        <dbReference type="SAM" id="MobiDB-lite"/>
    </source>
</evidence>
<dbReference type="GO" id="GO:0006508">
    <property type="term" value="P:proteolysis"/>
    <property type="evidence" value="ECO:0007669"/>
    <property type="project" value="InterPro"/>
</dbReference>
<evidence type="ECO:0000259" key="3">
    <source>
        <dbReference type="Pfam" id="PF02557"/>
    </source>
</evidence>
<dbReference type="RefSeq" id="WP_058887506.1">
    <property type="nucleotide sequence ID" value="NZ_BAAAKT010000001.1"/>
</dbReference>
<dbReference type="AlphaFoldDB" id="A0A0W8ILF2"/>
<evidence type="ECO:0000313" key="7">
    <source>
        <dbReference type="Proteomes" id="UP000546252"/>
    </source>
</evidence>
<feature type="region of interest" description="Disordered" evidence="1">
    <location>
        <begin position="70"/>
        <end position="136"/>
    </location>
</feature>
<proteinExistence type="predicted"/>
<dbReference type="InterPro" id="IPR052179">
    <property type="entry name" value="DD-CPase-like"/>
</dbReference>
<evidence type="ECO:0000256" key="2">
    <source>
        <dbReference type="SAM" id="Phobius"/>
    </source>
</evidence>
<dbReference type="InterPro" id="IPR058193">
    <property type="entry name" value="VanY/YodJ_core_dom"/>
</dbReference>
<dbReference type="EMBL" id="JACJIH010000001">
    <property type="protein sequence ID" value="MBA8922647.1"/>
    <property type="molecule type" value="Genomic_DNA"/>
</dbReference>
<reference evidence="5 7" key="3">
    <citation type="submission" date="2020-08" db="EMBL/GenBank/DDBJ databases">
        <title>Sequencing the genomes of 1000 actinobacteria strains.</title>
        <authorList>
            <person name="Klenk H.-P."/>
        </authorList>
    </citation>
    <scope>NUCLEOTIDE SEQUENCE [LARGE SCALE GENOMIC DNA]</scope>
    <source>
        <strain evidence="5 7">DSM 19081</strain>
    </source>
</reference>
<evidence type="ECO:0000313" key="6">
    <source>
        <dbReference type="Proteomes" id="UP000054023"/>
    </source>
</evidence>
<keyword evidence="2" id="KW-1133">Transmembrane helix</keyword>
<keyword evidence="5" id="KW-0121">Carboxypeptidase</keyword>
<feature type="transmembrane region" description="Helical" evidence="2">
    <location>
        <begin position="30"/>
        <end position="47"/>
    </location>
</feature>
<dbReference type="Gene3D" id="3.30.1380.10">
    <property type="match status" value="1"/>
</dbReference>
<dbReference type="Pfam" id="PF02557">
    <property type="entry name" value="VanY"/>
    <property type="match status" value="1"/>
</dbReference>
<dbReference type="GO" id="GO:0009002">
    <property type="term" value="F:serine-type D-Ala-D-Ala carboxypeptidase activity"/>
    <property type="evidence" value="ECO:0007669"/>
    <property type="project" value="UniProtKB-EC"/>
</dbReference>
<gene>
    <name evidence="4" type="ORF">AVL63_09175</name>
    <name evidence="5" type="ORF">HNR24_002580</name>
</gene>
<dbReference type="PANTHER" id="PTHR34385">
    <property type="entry name" value="D-ALANYL-D-ALANINE CARBOXYPEPTIDASE"/>
    <property type="match status" value="1"/>
</dbReference>
<keyword evidence="6" id="KW-1185">Reference proteome</keyword>
<evidence type="ECO:0000313" key="4">
    <source>
        <dbReference type="EMBL" id="KUG60523.1"/>
    </source>
</evidence>
<dbReference type="EMBL" id="LQBM01000001">
    <property type="protein sequence ID" value="KUG60523.1"/>
    <property type="molecule type" value="Genomic_DNA"/>
</dbReference>
<dbReference type="InterPro" id="IPR003709">
    <property type="entry name" value="VanY-like_core_dom"/>
</dbReference>
<reference evidence="4" key="1">
    <citation type="submission" date="2015-12" db="EMBL/GenBank/DDBJ databases">
        <authorList>
            <person name="Shamseldin A."/>
            <person name="Moawad H."/>
            <person name="Abd El-Rahim W.M."/>
            <person name="Sadowsky M.J."/>
        </authorList>
    </citation>
    <scope>NUCLEOTIDE SEQUENCE [LARGE SCALE GENOMIC DNA]</scope>
    <source>
        <strain evidence="4">CD08_7</strain>
    </source>
</reference>
<keyword evidence="2" id="KW-0472">Membrane</keyword>
<dbReference type="STRING" id="317018.AVL63_09175"/>
<protein>
    <submittedName>
        <fullName evidence="5">D-alanyl-D-alanine carboxypeptidase</fullName>
        <ecNumber evidence="5">3.4.16.4</ecNumber>
    </submittedName>
</protein>
<dbReference type="SUPFAM" id="SSF55166">
    <property type="entry name" value="Hedgehog/DD-peptidase"/>
    <property type="match status" value="1"/>
</dbReference>
<dbReference type="CDD" id="cd14852">
    <property type="entry name" value="LD-carboxypeptidase"/>
    <property type="match status" value="1"/>
</dbReference>
<feature type="compositionally biased region" description="Pro residues" evidence="1">
    <location>
        <begin position="117"/>
        <end position="127"/>
    </location>
</feature>
<keyword evidence="5" id="KW-0645">Protease</keyword>
<feature type="domain" description="D-alanyl-D-alanine carboxypeptidase-like core" evidence="3">
    <location>
        <begin position="175"/>
        <end position="303"/>
    </location>
</feature>